<dbReference type="InterPro" id="IPR020825">
    <property type="entry name" value="Phe-tRNA_synthase-like_B3/B4"/>
</dbReference>
<dbReference type="Gene3D" id="3.50.40.10">
    <property type="entry name" value="Phenylalanyl-trna Synthetase, Chain B, domain 3"/>
    <property type="match status" value="1"/>
</dbReference>
<sequence>MTLTIAALVERFPDFRVVVLIAEGLRLPAGRPAELEAEIARRETACRRDHGGLELSAIPGVAAWRAAYKGFGIKKTSYRSSVERLVKRVTAGDRLPAVNAFVDAYNAVSLRHVLCVGADDLDRIALPVAFRFSEPGDSFLDMGAEAGEDAEDPPKPGEVVLADTRHVLCRRWNWRQDLRSAITPRTRRALVTIQSNGWGDVEAAAADLSALVATHCGGRVAMAVADRDAPAVTIGD</sequence>
<dbReference type="SUPFAM" id="SSF56037">
    <property type="entry name" value="PheT/TilS domain"/>
    <property type="match status" value="1"/>
</dbReference>
<dbReference type="RefSeq" id="WP_307277143.1">
    <property type="nucleotide sequence ID" value="NZ_JAUSVX010000009.1"/>
</dbReference>
<gene>
    <name evidence="2" type="ORF">QO011_004662</name>
</gene>
<protein>
    <submittedName>
        <fullName evidence="2">DNA/RNA-binding domain of Phe-tRNA-synthetase-like protein</fullName>
    </submittedName>
</protein>
<evidence type="ECO:0000313" key="2">
    <source>
        <dbReference type="EMBL" id="MDQ0471637.1"/>
    </source>
</evidence>
<dbReference type="Pfam" id="PF03483">
    <property type="entry name" value="B3_4"/>
    <property type="match status" value="1"/>
</dbReference>
<feature type="domain" description="B3/B4 tRNA-binding" evidence="1">
    <location>
        <begin position="62"/>
        <end position="217"/>
    </location>
</feature>
<comment type="caution">
    <text evidence="2">The sequence shown here is derived from an EMBL/GenBank/DDBJ whole genome shotgun (WGS) entry which is preliminary data.</text>
</comment>
<dbReference type="EMBL" id="JAUSVX010000009">
    <property type="protein sequence ID" value="MDQ0471637.1"/>
    <property type="molecule type" value="Genomic_DNA"/>
</dbReference>
<name>A0ABU0JBH9_9HYPH</name>
<reference evidence="2 3" key="1">
    <citation type="submission" date="2023-07" db="EMBL/GenBank/DDBJ databases">
        <title>Genomic Encyclopedia of Type Strains, Phase IV (KMG-IV): sequencing the most valuable type-strain genomes for metagenomic binning, comparative biology and taxonomic classification.</title>
        <authorList>
            <person name="Goeker M."/>
        </authorList>
    </citation>
    <scope>NUCLEOTIDE SEQUENCE [LARGE SCALE GENOMIC DNA]</scope>
    <source>
        <strain evidence="2 3">DSM 19619</strain>
    </source>
</reference>
<organism evidence="2 3">
    <name type="scientific">Labrys wisconsinensis</name>
    <dbReference type="NCBI Taxonomy" id="425677"/>
    <lineage>
        <taxon>Bacteria</taxon>
        <taxon>Pseudomonadati</taxon>
        <taxon>Pseudomonadota</taxon>
        <taxon>Alphaproteobacteria</taxon>
        <taxon>Hyphomicrobiales</taxon>
        <taxon>Xanthobacteraceae</taxon>
        <taxon>Labrys</taxon>
    </lineage>
</organism>
<dbReference type="PANTHER" id="PTHR39209">
    <property type="match status" value="1"/>
</dbReference>
<evidence type="ECO:0000313" key="3">
    <source>
        <dbReference type="Proteomes" id="UP001242480"/>
    </source>
</evidence>
<dbReference type="Proteomes" id="UP001242480">
    <property type="component" value="Unassembled WGS sequence"/>
</dbReference>
<dbReference type="PANTHER" id="PTHR39209:SF2">
    <property type="entry name" value="CYTOPLASMIC PROTEIN"/>
    <property type="match status" value="1"/>
</dbReference>
<accession>A0ABU0JBH9</accession>
<dbReference type="SMART" id="SM00873">
    <property type="entry name" value="B3_4"/>
    <property type="match status" value="1"/>
</dbReference>
<proteinExistence type="predicted"/>
<keyword evidence="3" id="KW-1185">Reference proteome</keyword>
<dbReference type="InterPro" id="IPR005146">
    <property type="entry name" value="B3/B4_tRNA-bd"/>
</dbReference>
<evidence type="ECO:0000259" key="1">
    <source>
        <dbReference type="SMART" id="SM00873"/>
    </source>
</evidence>